<protein>
    <submittedName>
        <fullName evidence="4">PR domain zinc finger protein 12</fullName>
    </submittedName>
</protein>
<proteinExistence type="predicted"/>
<comment type="caution">
    <text evidence="4">The sequence shown here is derived from an EMBL/GenBank/DDBJ whole genome shotgun (WGS) entry which is preliminary data.</text>
</comment>
<feature type="region of interest" description="Disordered" evidence="2">
    <location>
        <begin position="633"/>
        <end position="658"/>
    </location>
</feature>
<evidence type="ECO:0000256" key="1">
    <source>
        <dbReference type="PROSITE-ProRule" id="PRU00042"/>
    </source>
</evidence>
<dbReference type="SUPFAM" id="SSF57667">
    <property type="entry name" value="beta-beta-alpha zinc fingers"/>
    <property type="match status" value="1"/>
</dbReference>
<dbReference type="GO" id="GO:0008270">
    <property type="term" value="F:zinc ion binding"/>
    <property type="evidence" value="ECO:0007669"/>
    <property type="project" value="UniProtKB-KW"/>
</dbReference>
<keyword evidence="5" id="KW-1185">Reference proteome</keyword>
<feature type="compositionally biased region" description="Basic and acidic residues" evidence="2">
    <location>
        <begin position="783"/>
        <end position="793"/>
    </location>
</feature>
<dbReference type="GO" id="GO:0005634">
    <property type="term" value="C:nucleus"/>
    <property type="evidence" value="ECO:0007669"/>
    <property type="project" value="TreeGrafter"/>
</dbReference>
<evidence type="ECO:0000313" key="5">
    <source>
        <dbReference type="Proteomes" id="UP000324585"/>
    </source>
</evidence>
<dbReference type="SMART" id="SM00355">
    <property type="entry name" value="ZnF_C2H2"/>
    <property type="match status" value="3"/>
</dbReference>
<dbReference type="InterPro" id="IPR050331">
    <property type="entry name" value="Zinc_finger"/>
</dbReference>
<keyword evidence="1" id="KW-0862">Zinc</keyword>
<keyword evidence="1" id="KW-0479">Metal-binding</keyword>
<dbReference type="GO" id="GO:0010468">
    <property type="term" value="P:regulation of gene expression"/>
    <property type="evidence" value="ECO:0007669"/>
    <property type="project" value="TreeGrafter"/>
</dbReference>
<accession>A0A5J4Z525</accession>
<organism evidence="4 5">
    <name type="scientific">Porphyridium purpureum</name>
    <name type="common">Red alga</name>
    <name type="synonym">Porphyridium cruentum</name>
    <dbReference type="NCBI Taxonomy" id="35688"/>
    <lineage>
        <taxon>Eukaryota</taxon>
        <taxon>Rhodophyta</taxon>
        <taxon>Bangiophyceae</taxon>
        <taxon>Porphyridiales</taxon>
        <taxon>Porphyridiaceae</taxon>
        <taxon>Porphyridium</taxon>
    </lineage>
</organism>
<feature type="domain" description="C2H2-type" evidence="3">
    <location>
        <begin position="675"/>
        <end position="703"/>
    </location>
</feature>
<dbReference type="PROSITE" id="PS00028">
    <property type="entry name" value="ZINC_FINGER_C2H2_1"/>
    <property type="match status" value="2"/>
</dbReference>
<reference evidence="5" key="1">
    <citation type="journal article" date="2019" name="Nat. Commun.">
        <title>Expansion of phycobilisome linker gene families in mesophilic red algae.</title>
        <authorList>
            <person name="Lee J."/>
            <person name="Kim D."/>
            <person name="Bhattacharya D."/>
            <person name="Yoon H.S."/>
        </authorList>
    </citation>
    <scope>NUCLEOTIDE SEQUENCE [LARGE SCALE GENOMIC DNA]</scope>
    <source>
        <strain evidence="5">CCMP 1328</strain>
    </source>
</reference>
<sequence length="793" mass="87792">MSDLSEQRKTLLDAGTPLWLGAPRQPTASSMGSHSETRKGIGGSVATPITSSLLNDEFCDSFRFLDDNVVREWLNDTSDTETVRADVLQNAMFTSEITWEGSGAFEDGVSGKTFAFDVCDFLVLPVRRLGNGVMLAMVAGERPPRHILNTKQSGKPFCIRAAFKMDDVHGIFYACQRTYQNRKIINVCAILDELHHTEVLVMERTAKHSQGWRVIARSQDELIRTCPYCELLGYRKCCCAPDFRKRMFHGIVSLNAPQLEQAKAQGQLLQNGTTSLLKDLAWSDFKIRFESGATGRKMGFSRVMCPSGEGGEVKVLKEASYEALHCDWAQYRLMNRVTPFKVANVADESQRAYRAKCMLTCFLTTLRGSSARRMLSDLTFDSRPVAAGAETMSLVPEFRSDTNDQEDTSSEHIPLLPLQAESDALQNNRTGDVTVHSAFAAALPSAGPGLSQIHVFGGDVRLKDWLESAISKDHTRDEPDWPLALTPEVCALSSNAESFQHTPRSFAGPRHPTDDGVHMLDVEFSQLPRSHADSPSTSRSKRGFDLACSSLVDSHVSSAGDQMIDGSRDDEESAEFGLFLKRACMKHKLSKSAPASSPIISNVLPVRAESLDTNSSLLAARDTEAYSVVNRCAPGAQARPDDSDTSLTSPSPKGLVDPSNEIVSAVDEATGTSGWKCMLCGNFSNRRYNILRHIQIVHYATKRFCCRFCDQKFALRQHLDTHERIVHKTMRPFACNHCEQQFSTAGNLRKHLKSAHEQTELPAFLAPMQSKRSSSFQAPPSDLEEKNVGPHRR</sequence>
<evidence type="ECO:0000259" key="3">
    <source>
        <dbReference type="PROSITE" id="PS50157"/>
    </source>
</evidence>
<feature type="region of interest" description="Disordered" evidence="2">
    <location>
        <begin position="768"/>
        <end position="793"/>
    </location>
</feature>
<dbReference type="OrthoDB" id="6077919at2759"/>
<evidence type="ECO:0000313" key="4">
    <source>
        <dbReference type="EMBL" id="KAA8498330.1"/>
    </source>
</evidence>
<gene>
    <name evidence="4" type="ORF">FVE85_5915</name>
</gene>
<keyword evidence="1" id="KW-0863">Zinc-finger</keyword>
<feature type="region of interest" description="Disordered" evidence="2">
    <location>
        <begin position="15"/>
        <end position="42"/>
    </location>
</feature>
<evidence type="ECO:0000256" key="2">
    <source>
        <dbReference type="SAM" id="MobiDB-lite"/>
    </source>
</evidence>
<dbReference type="PANTHER" id="PTHR16515:SF20">
    <property type="entry name" value="PR DOMAIN ZINC FINGER PROTEIN 12"/>
    <property type="match status" value="1"/>
</dbReference>
<dbReference type="PANTHER" id="PTHR16515">
    <property type="entry name" value="PR DOMAIN ZINC FINGER PROTEIN"/>
    <property type="match status" value="1"/>
</dbReference>
<dbReference type="Proteomes" id="UP000324585">
    <property type="component" value="Unassembled WGS sequence"/>
</dbReference>
<dbReference type="PROSITE" id="PS50157">
    <property type="entry name" value="ZINC_FINGER_C2H2_2"/>
    <property type="match status" value="3"/>
</dbReference>
<dbReference type="Gene3D" id="3.30.160.60">
    <property type="entry name" value="Classic Zinc Finger"/>
    <property type="match status" value="2"/>
</dbReference>
<feature type="domain" description="C2H2-type" evidence="3">
    <location>
        <begin position="704"/>
        <end position="732"/>
    </location>
</feature>
<dbReference type="AlphaFoldDB" id="A0A5J4Z525"/>
<dbReference type="EMBL" id="VRMN01000001">
    <property type="protein sequence ID" value="KAA8498330.1"/>
    <property type="molecule type" value="Genomic_DNA"/>
</dbReference>
<name>A0A5J4Z525_PORPP</name>
<dbReference type="InterPro" id="IPR036236">
    <property type="entry name" value="Znf_C2H2_sf"/>
</dbReference>
<feature type="domain" description="C2H2-type" evidence="3">
    <location>
        <begin position="733"/>
        <end position="761"/>
    </location>
</feature>
<dbReference type="InterPro" id="IPR013087">
    <property type="entry name" value="Znf_C2H2_type"/>
</dbReference>